<proteinExistence type="predicted"/>
<evidence type="ECO:0000313" key="1">
    <source>
        <dbReference type="EMBL" id="MBR8638611.1"/>
    </source>
</evidence>
<reference evidence="1 2" key="1">
    <citation type="submission" date="2021-04" db="EMBL/GenBank/DDBJ databases">
        <title>Characterization of the biosynthetic gene cluster of new lipopeptides with antitumor activity in the genome of the marine Streptomyces PHM034.</title>
        <authorList>
            <person name="Ceniceros A."/>
            <person name="Canedo L."/>
            <person name="Mendez C."/>
            <person name="Olano C."/>
            <person name="Schleissner C."/>
            <person name="Cuevas C."/>
            <person name="De La Calle F."/>
            <person name="Salas J.A."/>
        </authorList>
    </citation>
    <scope>NUCLEOTIDE SEQUENCE [LARGE SCALE GENOMIC DNA]</scope>
    <source>
        <strain evidence="1 2">PHM034</strain>
    </source>
</reference>
<sequence length="319" mass="33720">MDVRRASVYLKLATVPAASTGTNVTCNFLIICAAPGTSVGFEYNAVTGILRLASNVDYWDAAAVELTYSPTDHLWLRLREDGTNVYWDTSPDGSTWTNRRTLATPAWIPASIDDTAVDLWAYRDAGVTDYAAYDNVNTLNDGAVHTASATLSGQTTLGATALVEAHATAALAADGSLNAALALTAHATAALTGQATLTADAASTEIPEVAELSAGDWDLYIEQGSTFVQEYVVDDDPAFTWDGWTARSQIRSEASANGGLLLDLTDYLTVVGNTIRAAVPAAITSTLTRNGVWDLEVVQGSTVVRLLNGRVVVSPEVTR</sequence>
<accession>A0A941J1R0</accession>
<dbReference type="Proteomes" id="UP000682308">
    <property type="component" value="Unassembled WGS sequence"/>
</dbReference>
<keyword evidence="2" id="KW-1185">Reference proteome</keyword>
<dbReference type="AlphaFoldDB" id="A0A941J1R0"/>
<comment type="caution">
    <text evidence="1">The sequence shown here is derived from an EMBL/GenBank/DDBJ whole genome shotgun (WGS) entry which is preliminary data.</text>
</comment>
<name>A0A941J1R0_9ACTN</name>
<gene>
    <name evidence="1" type="ORF">KEF29_03180</name>
</gene>
<evidence type="ECO:0000313" key="2">
    <source>
        <dbReference type="Proteomes" id="UP000682308"/>
    </source>
</evidence>
<organism evidence="1 2">
    <name type="scientific">Streptomyces tuirus</name>
    <dbReference type="NCBI Taxonomy" id="68278"/>
    <lineage>
        <taxon>Bacteria</taxon>
        <taxon>Bacillati</taxon>
        <taxon>Actinomycetota</taxon>
        <taxon>Actinomycetes</taxon>
        <taxon>Kitasatosporales</taxon>
        <taxon>Streptomycetaceae</taxon>
        <taxon>Streptomyces</taxon>
    </lineage>
</organism>
<protein>
    <submittedName>
        <fullName evidence="1">Uncharacterized protein</fullName>
    </submittedName>
</protein>
<dbReference type="EMBL" id="JAGTPG010000001">
    <property type="protein sequence ID" value="MBR8638611.1"/>
    <property type="molecule type" value="Genomic_DNA"/>
</dbReference>